<accession>A0ACA9L950</accession>
<organism evidence="1 2">
    <name type="scientific">Scutellospora calospora</name>
    <dbReference type="NCBI Taxonomy" id="85575"/>
    <lineage>
        <taxon>Eukaryota</taxon>
        <taxon>Fungi</taxon>
        <taxon>Fungi incertae sedis</taxon>
        <taxon>Mucoromycota</taxon>
        <taxon>Glomeromycotina</taxon>
        <taxon>Glomeromycetes</taxon>
        <taxon>Diversisporales</taxon>
        <taxon>Gigasporaceae</taxon>
        <taxon>Scutellospora</taxon>
    </lineage>
</organism>
<reference evidence="1" key="1">
    <citation type="submission" date="2021-06" db="EMBL/GenBank/DDBJ databases">
        <authorList>
            <person name="Kallberg Y."/>
            <person name="Tangrot J."/>
            <person name="Rosling A."/>
        </authorList>
    </citation>
    <scope>NUCLEOTIDE SEQUENCE</scope>
    <source>
        <strain evidence="1">AU212A</strain>
    </source>
</reference>
<evidence type="ECO:0000313" key="1">
    <source>
        <dbReference type="EMBL" id="CAG8517936.1"/>
    </source>
</evidence>
<comment type="caution">
    <text evidence="1">The sequence shown here is derived from an EMBL/GenBank/DDBJ whole genome shotgun (WGS) entry which is preliminary data.</text>
</comment>
<keyword evidence="2" id="KW-1185">Reference proteome</keyword>
<dbReference type="EMBL" id="CAJVPM010004856">
    <property type="protein sequence ID" value="CAG8517936.1"/>
    <property type="molecule type" value="Genomic_DNA"/>
</dbReference>
<evidence type="ECO:0000313" key="2">
    <source>
        <dbReference type="Proteomes" id="UP000789860"/>
    </source>
</evidence>
<proteinExistence type="predicted"/>
<gene>
    <name evidence="1" type="ORF">SCALOS_LOCUS3947</name>
</gene>
<name>A0ACA9L950_9GLOM</name>
<protein>
    <submittedName>
        <fullName evidence="1">9885_t:CDS:1</fullName>
    </submittedName>
</protein>
<dbReference type="Proteomes" id="UP000789860">
    <property type="component" value="Unassembled WGS sequence"/>
</dbReference>
<sequence length="479" mass="53097">MNTLASIFSHNSSSPSIIIPNGGPILSYPGLHGHIKVFQHELMENFDLKPQDVISIVLPNSLEFTISFLAITLLCNVAAPLNPNYTENEFKFYLEDSKSKLVILPKGWTKQNKDAVKAANYFNIEILEMNWDDSSKSIKTYFQNNSKFRENYEKRQSNPFDVALLLHTSGTTGRPKGVPLTHKNITTTMKNIGNTYKLMHNDCTLLVMPLFHVHGLIGGMLSTLLSGGTVVIPPKFSANTFWNDFLEHGCTWYTAVPTIHQILLLHPPPNGGTPKLRFIRSCSSSLAPHILFELEKAFKAPVLEAYAMTEAAHQMTSNPLPPQKHKPGSVGISQGVQVIILDDNGKPVEEGEVCVKGANITPGYINNPSANESSFTKDGWFRTGDQGKFDNEGYLFLTGRIKELINRGGEKISPLEIDSVLLSHPIISEAVSFAVPDDIYGEEVHAAVVFKQGKKVTEKDLQIFCGEKMFSPKTAYYSL</sequence>